<name>A0A0T9MTG9_YERIN</name>
<dbReference type="PROSITE" id="PS51257">
    <property type="entry name" value="PROKAR_LIPOPROTEIN"/>
    <property type="match status" value="1"/>
</dbReference>
<dbReference type="InterPro" id="IPR031817">
    <property type="entry name" value="DotD"/>
</dbReference>
<dbReference type="AlphaFoldDB" id="A0A0T9MTG9"/>
<organism evidence="2 3">
    <name type="scientific">Yersinia intermedia</name>
    <dbReference type="NCBI Taxonomy" id="631"/>
    <lineage>
        <taxon>Bacteria</taxon>
        <taxon>Pseudomonadati</taxon>
        <taxon>Pseudomonadota</taxon>
        <taxon>Gammaproteobacteria</taxon>
        <taxon>Enterobacterales</taxon>
        <taxon>Yersiniaceae</taxon>
        <taxon>Yersinia</taxon>
    </lineage>
</organism>
<dbReference type="OrthoDB" id="6480875at2"/>
<accession>A0A0T9MTG9</accession>
<evidence type="ECO:0008006" key="4">
    <source>
        <dbReference type="Google" id="ProtNLM"/>
    </source>
</evidence>
<gene>
    <name evidence="2" type="ORF">ERS008530_03790</name>
</gene>
<dbReference type="RefSeq" id="WP_050074350.1">
    <property type="nucleotide sequence ID" value="NZ_CPZJ01000019.1"/>
</dbReference>
<evidence type="ECO:0000313" key="2">
    <source>
        <dbReference type="EMBL" id="CNG45467.1"/>
    </source>
</evidence>
<dbReference type="Gene3D" id="3.55.50.60">
    <property type="entry name" value="DotD protein"/>
    <property type="match status" value="1"/>
</dbReference>
<proteinExistence type="predicted"/>
<keyword evidence="1" id="KW-0732">Signal</keyword>
<dbReference type="EMBL" id="CPZJ01000019">
    <property type="protein sequence ID" value="CNG45467.1"/>
    <property type="molecule type" value="Genomic_DNA"/>
</dbReference>
<evidence type="ECO:0000256" key="1">
    <source>
        <dbReference type="SAM" id="SignalP"/>
    </source>
</evidence>
<dbReference type="InterPro" id="IPR038140">
    <property type="entry name" value="DotD_sf"/>
</dbReference>
<feature type="signal peptide" evidence="1">
    <location>
        <begin position="1"/>
        <end position="22"/>
    </location>
</feature>
<protein>
    <recommendedName>
        <fullName evidence="4">Conjugal transfer protein TraH</fullName>
    </recommendedName>
</protein>
<evidence type="ECO:0000313" key="3">
    <source>
        <dbReference type="Proteomes" id="UP000038750"/>
    </source>
</evidence>
<feature type="chain" id="PRO_5006693522" description="Conjugal transfer protein TraH" evidence="1">
    <location>
        <begin position="23"/>
        <end position="151"/>
    </location>
</feature>
<sequence length="151" mass="16839">MKPSYLATLGLFLLSGCQAPQAKHPISTPQPISIHTEQISPSLQDLALNGVLNQKVHFVPGSIRANSQRLSVTWDGDAIELLAELARQRGLSFAYTGVRLPLPVTIHVQDVTFETLLRIIRTQTDWRAQLDQQSRELRVYFMLPLKQGALA</sequence>
<dbReference type="Pfam" id="PF16816">
    <property type="entry name" value="DotD"/>
    <property type="match status" value="1"/>
</dbReference>
<dbReference type="Proteomes" id="UP000038750">
    <property type="component" value="Unassembled WGS sequence"/>
</dbReference>
<reference evidence="2 3" key="1">
    <citation type="submission" date="2015-03" db="EMBL/GenBank/DDBJ databases">
        <authorList>
            <person name="Murphy D."/>
        </authorList>
    </citation>
    <scope>NUCLEOTIDE SEQUENCE [LARGE SCALE GENOMIC DNA]</scope>
    <source>
        <strain evidence="2 3">BR165/97</strain>
    </source>
</reference>